<dbReference type="SMART" id="SM01217">
    <property type="entry name" value="Fn3_like"/>
    <property type="match status" value="1"/>
</dbReference>
<comment type="caution">
    <text evidence="16">The sequence shown here is derived from an EMBL/GenBank/DDBJ whole genome shotgun (WGS) entry which is preliminary data.</text>
</comment>
<dbReference type="Pfam" id="PF14310">
    <property type="entry name" value="Fn3-like"/>
    <property type="match status" value="1"/>
</dbReference>
<accession>A0A813LTV5</accession>
<dbReference type="EC" id="3.2.1.21" evidence="4"/>
<comment type="function">
    <text evidence="9">Beta-glucosidases are one of a number of cellulolytic enzymes involved in the degradation of cellulosic biomass. Catalyzes the last step releasing glucose from the inhibitory cellobiose.</text>
</comment>
<evidence type="ECO:0000256" key="9">
    <source>
        <dbReference type="ARBA" id="ARBA00024983"/>
    </source>
</evidence>
<evidence type="ECO:0000256" key="13">
    <source>
        <dbReference type="ARBA" id="ARBA00041808"/>
    </source>
</evidence>
<feature type="chain" id="PRO_5032305004" description="Probable beta-glucosidase G" evidence="14">
    <location>
        <begin position="19"/>
        <end position="742"/>
    </location>
</feature>
<evidence type="ECO:0000313" key="17">
    <source>
        <dbReference type="Proteomes" id="UP000626109"/>
    </source>
</evidence>
<evidence type="ECO:0000256" key="7">
    <source>
        <dbReference type="ARBA" id="ARBA00022801"/>
    </source>
</evidence>
<dbReference type="PRINTS" id="PR00133">
    <property type="entry name" value="GLHYDRLASE3"/>
</dbReference>
<dbReference type="Pfam" id="PF00933">
    <property type="entry name" value="Glyco_hydro_3"/>
    <property type="match status" value="1"/>
</dbReference>
<dbReference type="Gene3D" id="3.20.20.300">
    <property type="entry name" value="Glycoside hydrolase, family 3, N-terminal domain"/>
    <property type="match status" value="1"/>
</dbReference>
<dbReference type="SUPFAM" id="SSF51445">
    <property type="entry name" value="(Trans)glycosidases"/>
    <property type="match status" value="1"/>
</dbReference>
<evidence type="ECO:0000256" key="4">
    <source>
        <dbReference type="ARBA" id="ARBA00012744"/>
    </source>
</evidence>
<evidence type="ECO:0000313" key="16">
    <source>
        <dbReference type="EMBL" id="CAE8738568.1"/>
    </source>
</evidence>
<dbReference type="InterPro" id="IPR026891">
    <property type="entry name" value="Fn3-like"/>
</dbReference>
<dbReference type="InterPro" id="IPR036962">
    <property type="entry name" value="Glyco_hydro_3_N_sf"/>
</dbReference>
<evidence type="ECO:0000259" key="15">
    <source>
        <dbReference type="SMART" id="SM01217"/>
    </source>
</evidence>
<dbReference type="PANTHER" id="PTHR42715:SF12">
    <property type="entry name" value="BETA-GLUCOSIDASE G-RELATED"/>
    <property type="match status" value="1"/>
</dbReference>
<evidence type="ECO:0000256" key="2">
    <source>
        <dbReference type="ARBA" id="ARBA00004613"/>
    </source>
</evidence>
<name>A0A813LTV5_POLGL</name>
<evidence type="ECO:0000256" key="8">
    <source>
        <dbReference type="ARBA" id="ARBA00023295"/>
    </source>
</evidence>
<evidence type="ECO:0000256" key="5">
    <source>
        <dbReference type="ARBA" id="ARBA00022525"/>
    </source>
</evidence>
<feature type="signal peptide" evidence="14">
    <location>
        <begin position="1"/>
        <end position="18"/>
    </location>
</feature>
<keyword evidence="7" id="KW-0378">Hydrolase</keyword>
<dbReference type="InterPro" id="IPR001764">
    <property type="entry name" value="Glyco_hydro_3_N"/>
</dbReference>
<proteinExistence type="inferred from homology"/>
<keyword evidence="6 14" id="KW-0732">Signal</keyword>
<keyword evidence="5" id="KW-0964">Secreted</keyword>
<gene>
    <name evidence="16" type="ORF">PGLA2088_LOCUS49253</name>
</gene>
<comment type="similarity">
    <text evidence="3">Belongs to the glycosyl hydrolase 3 family.</text>
</comment>
<dbReference type="InterPro" id="IPR036881">
    <property type="entry name" value="Glyco_hydro_3_C_sf"/>
</dbReference>
<keyword evidence="8" id="KW-0326">Glycosidase</keyword>
<dbReference type="GO" id="GO:0005576">
    <property type="term" value="C:extracellular region"/>
    <property type="evidence" value="ECO:0007669"/>
    <property type="project" value="UniProtKB-SubCell"/>
</dbReference>
<dbReference type="InterPro" id="IPR017853">
    <property type="entry name" value="GH"/>
</dbReference>
<dbReference type="InterPro" id="IPR013783">
    <property type="entry name" value="Ig-like_fold"/>
</dbReference>
<feature type="domain" description="Fibronectin type III-like" evidence="15">
    <location>
        <begin position="638"/>
        <end position="710"/>
    </location>
</feature>
<dbReference type="GO" id="GO:0008422">
    <property type="term" value="F:beta-glucosidase activity"/>
    <property type="evidence" value="ECO:0007669"/>
    <property type="project" value="UniProtKB-EC"/>
</dbReference>
<dbReference type="AlphaFoldDB" id="A0A813LTV5"/>
<evidence type="ECO:0000256" key="1">
    <source>
        <dbReference type="ARBA" id="ARBA00000448"/>
    </source>
</evidence>
<dbReference type="Proteomes" id="UP000626109">
    <property type="component" value="Unassembled WGS sequence"/>
</dbReference>
<dbReference type="Pfam" id="PF01915">
    <property type="entry name" value="Glyco_hydro_3_C"/>
    <property type="match status" value="1"/>
</dbReference>
<comment type="subcellular location">
    <subcellularLocation>
        <location evidence="2">Secreted</location>
    </subcellularLocation>
</comment>
<dbReference type="SUPFAM" id="SSF52279">
    <property type="entry name" value="Beta-D-glucan exohydrolase, C-terminal domain"/>
    <property type="match status" value="1"/>
</dbReference>
<dbReference type="Gene3D" id="3.40.50.1700">
    <property type="entry name" value="Glycoside hydrolase family 3 C-terminal domain"/>
    <property type="match status" value="1"/>
</dbReference>
<evidence type="ECO:0000256" key="3">
    <source>
        <dbReference type="ARBA" id="ARBA00005336"/>
    </source>
</evidence>
<comment type="catalytic activity">
    <reaction evidence="1">
        <text>Hydrolysis of terminal, non-reducing beta-D-glucosyl residues with release of beta-D-glucose.</text>
        <dbReference type="EC" id="3.2.1.21"/>
    </reaction>
</comment>
<dbReference type="Gene3D" id="2.60.40.10">
    <property type="entry name" value="Immunoglobulins"/>
    <property type="match status" value="1"/>
</dbReference>
<dbReference type="EMBL" id="CAJNNW010036965">
    <property type="protein sequence ID" value="CAE8738568.1"/>
    <property type="molecule type" value="Genomic_DNA"/>
</dbReference>
<dbReference type="InterPro" id="IPR002772">
    <property type="entry name" value="Glyco_hydro_3_C"/>
</dbReference>
<sequence length="742" mass="79105">MPWALSSILVLTLGGCLGRQALAMSWEEAHTKAQATLALMTREEKQSLLHGVGWDPTAWFFDLRKDWYVGGTPAIPRLGLPSLNMGDASAGFRTYWSYMTDTVTVWPSLLALAATFDPELVRAAAEGIGQEFSGKGANGILGPSVNVHRVARNGRNFEYLSGEDPYLGSLLAKAYVEGVQSQGVLAVLKHWVFNSQETKRAEGDSIVDSKTAWELYYPPFQAAVDAGVAAVMCSYNKIDGEYACENQRQFDILKRKMGFQGFVQSDWWATHTMSLQSGLDQEMPGIGNEKVGSFFNNGHEGPSSTLTAAQEIHVDEAASRVLAVIHKLNLSATAKCTPPECGEWISRNVTSAAHDALALRAARESVVMLKNDDVLPLTSDKVRTIAVIGAPAAAKSFDPNGEGQGGGTAWAQGDYYSGGGSGHMTSTRVVSALGGLQRRAALAGIRIIVSATDSVADAIEAANQADVAIVVAATTSGEAFDRPNLRLDGLADELIEAVTHRSSCRKTVVLVQAPGAVLMPWRHSVSAILTMFLGGQETGNAWADVVFGDHAPTGRLPIMMPATEADTIPPELGDLVVYSEGLATSYRNTQFVAAYPFGHGLTYSRFEYADVTTGVCDAPSVVCVRCKVHNVGSKACRTVAQLYLELPADRITGQTAPAVLKGVQKTAEIAPGDYAEVIFSLTVRDLSYFDAASDDFVQAASAVAHIGESSADIRLHAAILLTPRVAAEAFPANRLLSASEAT</sequence>
<protein>
    <recommendedName>
        <fullName evidence="10">Probable beta-glucosidase G</fullName>
        <ecNumber evidence="4">3.2.1.21</ecNumber>
    </recommendedName>
    <alternativeName>
        <fullName evidence="11">Beta-D-glucoside glucohydrolase G</fullName>
    </alternativeName>
    <alternativeName>
        <fullName evidence="12">Cellobiase G</fullName>
    </alternativeName>
    <alternativeName>
        <fullName evidence="13">Gentiobiase G</fullName>
    </alternativeName>
</protein>
<evidence type="ECO:0000256" key="11">
    <source>
        <dbReference type="ARBA" id="ARBA00041276"/>
    </source>
</evidence>
<evidence type="ECO:0000256" key="6">
    <source>
        <dbReference type="ARBA" id="ARBA00022729"/>
    </source>
</evidence>
<evidence type="ECO:0000256" key="10">
    <source>
        <dbReference type="ARBA" id="ARBA00039579"/>
    </source>
</evidence>
<dbReference type="GO" id="GO:0009251">
    <property type="term" value="P:glucan catabolic process"/>
    <property type="evidence" value="ECO:0007669"/>
    <property type="project" value="TreeGrafter"/>
</dbReference>
<dbReference type="InterPro" id="IPR050288">
    <property type="entry name" value="Cellulose_deg_GH3"/>
</dbReference>
<reference evidence="16" key="1">
    <citation type="submission" date="2021-02" db="EMBL/GenBank/DDBJ databases">
        <authorList>
            <person name="Dougan E. K."/>
            <person name="Rhodes N."/>
            <person name="Thang M."/>
            <person name="Chan C."/>
        </authorList>
    </citation>
    <scope>NUCLEOTIDE SEQUENCE</scope>
</reference>
<evidence type="ECO:0000256" key="14">
    <source>
        <dbReference type="SAM" id="SignalP"/>
    </source>
</evidence>
<organism evidence="16 17">
    <name type="scientific">Polarella glacialis</name>
    <name type="common">Dinoflagellate</name>
    <dbReference type="NCBI Taxonomy" id="89957"/>
    <lineage>
        <taxon>Eukaryota</taxon>
        <taxon>Sar</taxon>
        <taxon>Alveolata</taxon>
        <taxon>Dinophyceae</taxon>
        <taxon>Suessiales</taxon>
        <taxon>Suessiaceae</taxon>
        <taxon>Polarella</taxon>
    </lineage>
</organism>
<evidence type="ECO:0000256" key="12">
    <source>
        <dbReference type="ARBA" id="ARBA00041601"/>
    </source>
</evidence>
<dbReference type="PANTHER" id="PTHR42715">
    <property type="entry name" value="BETA-GLUCOSIDASE"/>
    <property type="match status" value="1"/>
</dbReference>